<protein>
    <recommendedName>
        <fullName evidence="6">DNA-binding protein RFX8</fullName>
    </recommendedName>
    <alternativeName>
        <fullName evidence="7">Regulatory factor X 8</fullName>
    </alternativeName>
</protein>
<dbReference type="FunCoup" id="M3XK37">
    <property type="interactions" value="86"/>
</dbReference>
<dbReference type="EMBL" id="AFYH01136368">
    <property type="status" value="NOT_ANNOTATED_CDS"/>
    <property type="molecule type" value="Genomic_DNA"/>
</dbReference>
<keyword evidence="3" id="KW-0804">Transcription</keyword>
<dbReference type="EMBL" id="AFYH01136363">
    <property type="status" value="NOT_ANNOTATED_CDS"/>
    <property type="molecule type" value="Genomic_DNA"/>
</dbReference>
<dbReference type="eggNOG" id="KOG3712">
    <property type="taxonomic scope" value="Eukaryota"/>
</dbReference>
<dbReference type="EMBL" id="AFYH01136366">
    <property type="status" value="NOT_ANNOTATED_CDS"/>
    <property type="molecule type" value="Genomic_DNA"/>
</dbReference>
<organism evidence="9 10">
    <name type="scientific">Latimeria chalumnae</name>
    <name type="common">Coelacanth</name>
    <dbReference type="NCBI Taxonomy" id="7897"/>
    <lineage>
        <taxon>Eukaryota</taxon>
        <taxon>Metazoa</taxon>
        <taxon>Chordata</taxon>
        <taxon>Craniata</taxon>
        <taxon>Vertebrata</taxon>
        <taxon>Euteleostomi</taxon>
        <taxon>Coelacanthiformes</taxon>
        <taxon>Coelacanthidae</taxon>
        <taxon>Latimeria</taxon>
    </lineage>
</organism>
<proteinExistence type="predicted"/>
<reference evidence="10" key="1">
    <citation type="submission" date="2011-08" db="EMBL/GenBank/DDBJ databases">
        <title>The draft genome of Latimeria chalumnae.</title>
        <authorList>
            <person name="Di Palma F."/>
            <person name="Alfoldi J."/>
            <person name="Johnson J."/>
            <person name="Berlin A."/>
            <person name="Gnerre S."/>
            <person name="Jaffe D."/>
            <person name="MacCallum I."/>
            <person name="Young S."/>
            <person name="Walker B.J."/>
            <person name="Lander E."/>
            <person name="Lindblad-Toh K."/>
        </authorList>
    </citation>
    <scope>NUCLEOTIDE SEQUENCE [LARGE SCALE GENOMIC DNA]</scope>
    <source>
        <strain evidence="10">Wild caught</strain>
    </source>
</reference>
<dbReference type="OMA" id="QQERTCE"/>
<dbReference type="Gene3D" id="1.10.10.10">
    <property type="entry name" value="Winged helix-like DNA-binding domain superfamily/Winged helix DNA-binding domain"/>
    <property type="match status" value="1"/>
</dbReference>
<evidence type="ECO:0000256" key="2">
    <source>
        <dbReference type="ARBA" id="ARBA00023125"/>
    </source>
</evidence>
<feature type="domain" description="RFX-type winged-helix" evidence="8">
    <location>
        <begin position="14"/>
        <end position="89"/>
    </location>
</feature>
<evidence type="ECO:0000259" key="8">
    <source>
        <dbReference type="PROSITE" id="PS51526"/>
    </source>
</evidence>
<dbReference type="STRING" id="7897.ENSLACP00000023093"/>
<dbReference type="HOGENOM" id="CLU_039469_0_0_1"/>
<dbReference type="EMBL" id="AFYH01136369">
    <property type="status" value="NOT_ANNOTATED_CDS"/>
    <property type="molecule type" value="Genomic_DNA"/>
</dbReference>
<gene>
    <name evidence="9" type="primary">RFX8</name>
</gene>
<dbReference type="GO" id="GO:0000981">
    <property type="term" value="F:DNA-binding transcription factor activity, RNA polymerase II-specific"/>
    <property type="evidence" value="ECO:0007669"/>
    <property type="project" value="TreeGrafter"/>
</dbReference>
<dbReference type="EMBL" id="AFYH01136367">
    <property type="status" value="NOT_ANNOTATED_CDS"/>
    <property type="molecule type" value="Genomic_DNA"/>
</dbReference>
<comment type="function">
    <text evidence="5">May be a transcription factor.</text>
</comment>
<dbReference type="PANTHER" id="PTHR12619:SF24">
    <property type="entry name" value="DNA-BINDING PROTEIN RFX8"/>
    <property type="match status" value="1"/>
</dbReference>
<dbReference type="EMBL" id="AFYH01136365">
    <property type="status" value="NOT_ANNOTATED_CDS"/>
    <property type="molecule type" value="Genomic_DNA"/>
</dbReference>
<dbReference type="AlphaFoldDB" id="M3XK37"/>
<reference evidence="9" key="2">
    <citation type="submission" date="2025-08" db="UniProtKB">
        <authorList>
            <consortium name="Ensembl"/>
        </authorList>
    </citation>
    <scope>IDENTIFICATION</scope>
</reference>
<dbReference type="InParanoid" id="M3XK37"/>
<evidence type="ECO:0000313" key="10">
    <source>
        <dbReference type="Proteomes" id="UP000008672"/>
    </source>
</evidence>
<evidence type="ECO:0000256" key="7">
    <source>
        <dbReference type="ARBA" id="ARBA00077086"/>
    </source>
</evidence>
<dbReference type="InterPro" id="IPR057321">
    <property type="entry name" value="RFX1-4/6/8-like_BCD"/>
</dbReference>
<evidence type="ECO:0000256" key="6">
    <source>
        <dbReference type="ARBA" id="ARBA00072471"/>
    </source>
</evidence>
<dbReference type="Proteomes" id="UP000008672">
    <property type="component" value="Unassembled WGS sequence"/>
</dbReference>
<dbReference type="PANTHER" id="PTHR12619">
    <property type="entry name" value="RFX TRANSCRIPTION FACTOR FAMILY"/>
    <property type="match status" value="1"/>
</dbReference>
<dbReference type="Pfam" id="PF02257">
    <property type="entry name" value="RFX_DNA_binding"/>
    <property type="match status" value="1"/>
</dbReference>
<dbReference type="GeneTree" id="ENSGT01050000244879"/>
<dbReference type="EMBL" id="AFYH01136362">
    <property type="status" value="NOT_ANNOTATED_CDS"/>
    <property type="molecule type" value="Genomic_DNA"/>
</dbReference>
<dbReference type="PROSITE" id="PS51526">
    <property type="entry name" value="RFX_DBD"/>
    <property type="match status" value="1"/>
</dbReference>
<keyword evidence="10" id="KW-1185">Reference proteome</keyword>
<keyword evidence="1" id="KW-0805">Transcription regulation</keyword>
<dbReference type="InterPro" id="IPR036388">
    <property type="entry name" value="WH-like_DNA-bd_sf"/>
</dbReference>
<name>M3XK37_LATCH</name>
<dbReference type="InterPro" id="IPR039779">
    <property type="entry name" value="RFX-like"/>
</dbReference>
<dbReference type="OrthoDB" id="10056949at2759"/>
<reference evidence="9" key="3">
    <citation type="submission" date="2025-09" db="UniProtKB">
        <authorList>
            <consortium name="Ensembl"/>
        </authorList>
    </citation>
    <scope>IDENTIFICATION</scope>
</reference>
<dbReference type="InterPro" id="IPR036390">
    <property type="entry name" value="WH_DNA-bd_sf"/>
</dbReference>
<keyword evidence="4" id="KW-0539">Nucleus</keyword>
<dbReference type="InterPro" id="IPR003150">
    <property type="entry name" value="DNA-bd_RFX"/>
</dbReference>
<evidence type="ECO:0000256" key="1">
    <source>
        <dbReference type="ARBA" id="ARBA00023015"/>
    </source>
</evidence>
<dbReference type="Pfam" id="PF25340">
    <property type="entry name" value="BCD_RFX"/>
    <property type="match status" value="1"/>
</dbReference>
<accession>M3XK37</accession>
<evidence type="ECO:0000313" key="9">
    <source>
        <dbReference type="Ensembl" id="ENSLACP00000023093.1"/>
    </source>
</evidence>
<dbReference type="Ensembl" id="ENSLACT00000025405.1">
    <property type="protein sequence ID" value="ENSLACP00000023093.1"/>
    <property type="gene ID" value="ENSLACG00000022645.1"/>
</dbReference>
<sequence length="565" mass="64531">MAEASPRKSSHSATVQWLVDHFHVSEGCSIPRCLLYEFYLETCGQNIQNRVNAATFGKLVRTVFTDLGTRRLGTRGSARYHYDGIHVKKSSPLYSHFCCLLKEKRFQSVAFFNNEKTSFSVSGGNTAKGGTQSHCYTQFEFKRLTFWEQELEAKYSSQMFILLADEYYNYCQDILQNVRNKEFDRVEDLVIFFWKSLPFDAVTLMSLPDVCQLFNCYDAQLYKVIEKTLIDDFLEDVSVQYLKTARHFSKKFKSWLLNALESFPPPLQMSKNREVTMLVNRIRRKTCLSNLAKTMRMVFNDSQIISMLKTDLDSIITQNILEIPTKTVQTNFSNLKEVDSGMELKCLNSMLAVLGSSTEIRIYLNVVSSFLQEFVFQPSKNKEEFIQLAANFQLRWNYFLTSISRAMTLFNAESFGSWHLLNLLLLEYVNHVLQSYVEMEEVVEGQQQDPPLHQTAPELDCLLEVAAEQQAAPGHPPKKVDQSSSNELNLDNISLKVMGFLVDTSIGCKVIQIMLEDHSAGSSVKVNVPVGQEAVITLKDGQKFVIHTSNILPSDITKENQSTEN</sequence>
<dbReference type="FunFam" id="1.10.10.10:FF:000433">
    <property type="entry name" value="DNA-binding protein RFX8-like isoform X4"/>
    <property type="match status" value="1"/>
</dbReference>
<dbReference type="EMBL" id="AFYH01136364">
    <property type="status" value="NOT_ANNOTATED_CDS"/>
    <property type="molecule type" value="Genomic_DNA"/>
</dbReference>
<evidence type="ECO:0000256" key="5">
    <source>
        <dbReference type="ARBA" id="ARBA00054388"/>
    </source>
</evidence>
<evidence type="ECO:0000256" key="4">
    <source>
        <dbReference type="ARBA" id="ARBA00023242"/>
    </source>
</evidence>
<keyword evidence="2" id="KW-0238">DNA-binding</keyword>
<dbReference type="GO" id="GO:0000978">
    <property type="term" value="F:RNA polymerase II cis-regulatory region sequence-specific DNA binding"/>
    <property type="evidence" value="ECO:0007669"/>
    <property type="project" value="TreeGrafter"/>
</dbReference>
<evidence type="ECO:0000256" key="3">
    <source>
        <dbReference type="ARBA" id="ARBA00023163"/>
    </source>
</evidence>
<dbReference type="SUPFAM" id="SSF46785">
    <property type="entry name" value="Winged helix' DNA-binding domain"/>
    <property type="match status" value="1"/>
</dbReference>